<gene>
    <name evidence="1" type="ORF">FRX31_035521</name>
</gene>
<organism evidence="1 2">
    <name type="scientific">Thalictrum thalictroides</name>
    <name type="common">Rue-anemone</name>
    <name type="synonym">Anemone thalictroides</name>
    <dbReference type="NCBI Taxonomy" id="46969"/>
    <lineage>
        <taxon>Eukaryota</taxon>
        <taxon>Viridiplantae</taxon>
        <taxon>Streptophyta</taxon>
        <taxon>Embryophyta</taxon>
        <taxon>Tracheophyta</taxon>
        <taxon>Spermatophyta</taxon>
        <taxon>Magnoliopsida</taxon>
        <taxon>Ranunculales</taxon>
        <taxon>Ranunculaceae</taxon>
        <taxon>Thalictroideae</taxon>
        <taxon>Thalictrum</taxon>
    </lineage>
</organism>
<dbReference type="OrthoDB" id="5059218at2759"/>
<evidence type="ECO:0000313" key="2">
    <source>
        <dbReference type="Proteomes" id="UP000554482"/>
    </source>
</evidence>
<dbReference type="AlphaFoldDB" id="A0A7J6UQN3"/>
<sequence>MLRIHDPQVPEQVIAGCFRRQQGVVIVHETPLAAAEGSSAIILLTNWVEYRPNNAAGFYDALYQQMEQPTSGEDIAGLGFSVHIMGRPNFLAIVE</sequence>
<reference evidence="1 2" key="1">
    <citation type="submission" date="2020-06" db="EMBL/GenBank/DDBJ databases">
        <title>Transcriptomic and genomic resources for Thalictrum thalictroides and T. hernandezii: Facilitating candidate gene discovery in an emerging model plant lineage.</title>
        <authorList>
            <person name="Arias T."/>
            <person name="Riano-Pachon D.M."/>
            <person name="Di Stilio V.S."/>
        </authorList>
    </citation>
    <scope>NUCLEOTIDE SEQUENCE [LARGE SCALE GENOMIC DNA]</scope>
    <source>
        <strain evidence="2">cv. WT478/WT964</strain>
        <tissue evidence="1">Leaves</tissue>
    </source>
</reference>
<evidence type="ECO:0000313" key="1">
    <source>
        <dbReference type="EMBL" id="KAF5174884.1"/>
    </source>
</evidence>
<comment type="caution">
    <text evidence="1">The sequence shown here is derived from an EMBL/GenBank/DDBJ whole genome shotgun (WGS) entry which is preliminary data.</text>
</comment>
<dbReference type="Proteomes" id="UP000554482">
    <property type="component" value="Unassembled WGS sequence"/>
</dbReference>
<keyword evidence="2" id="KW-1185">Reference proteome</keyword>
<accession>A0A7J6UQN3</accession>
<proteinExistence type="predicted"/>
<dbReference type="EMBL" id="JABWDY010044810">
    <property type="protein sequence ID" value="KAF5174884.1"/>
    <property type="molecule type" value="Genomic_DNA"/>
</dbReference>
<protein>
    <submittedName>
        <fullName evidence="1">Uncharacterized protein</fullName>
    </submittedName>
</protein>
<name>A0A7J6UQN3_THATH</name>
<dbReference type="Gene3D" id="3.40.50.720">
    <property type="entry name" value="NAD(P)-binding Rossmann-like Domain"/>
    <property type="match status" value="1"/>
</dbReference>